<evidence type="ECO:0000313" key="1">
    <source>
        <dbReference type="EMBL" id="KYO40598.1"/>
    </source>
</evidence>
<name>A0A151NUY5_ALLMI</name>
<proteinExistence type="predicted"/>
<protein>
    <submittedName>
        <fullName evidence="1">Uncharacterized protein</fullName>
    </submittedName>
</protein>
<evidence type="ECO:0000313" key="2">
    <source>
        <dbReference type="Proteomes" id="UP000050525"/>
    </source>
</evidence>
<dbReference type="Proteomes" id="UP000050525">
    <property type="component" value="Unassembled WGS sequence"/>
</dbReference>
<gene>
    <name evidence="1" type="ORF">Y1Q_0009612</name>
</gene>
<reference evidence="1 2" key="1">
    <citation type="journal article" date="2012" name="Genome Biol.">
        <title>Sequencing three crocodilian genomes to illuminate the evolution of archosaurs and amniotes.</title>
        <authorList>
            <person name="St John J.A."/>
            <person name="Braun E.L."/>
            <person name="Isberg S.R."/>
            <person name="Miles L.G."/>
            <person name="Chong A.Y."/>
            <person name="Gongora J."/>
            <person name="Dalzell P."/>
            <person name="Moran C."/>
            <person name="Bed'hom B."/>
            <person name="Abzhanov A."/>
            <person name="Burgess S.C."/>
            <person name="Cooksey A.M."/>
            <person name="Castoe T.A."/>
            <person name="Crawford N.G."/>
            <person name="Densmore L.D."/>
            <person name="Drew J.C."/>
            <person name="Edwards S.V."/>
            <person name="Faircloth B.C."/>
            <person name="Fujita M.K."/>
            <person name="Greenwold M.J."/>
            <person name="Hoffmann F.G."/>
            <person name="Howard J.M."/>
            <person name="Iguchi T."/>
            <person name="Janes D.E."/>
            <person name="Khan S.Y."/>
            <person name="Kohno S."/>
            <person name="de Koning A.J."/>
            <person name="Lance S.L."/>
            <person name="McCarthy F.M."/>
            <person name="McCormack J.E."/>
            <person name="Merchant M.E."/>
            <person name="Peterson D.G."/>
            <person name="Pollock D.D."/>
            <person name="Pourmand N."/>
            <person name="Raney B.J."/>
            <person name="Roessler K.A."/>
            <person name="Sanford J.R."/>
            <person name="Sawyer R.H."/>
            <person name="Schmidt C.J."/>
            <person name="Triplett E.W."/>
            <person name="Tuberville T.D."/>
            <person name="Venegas-Anaya M."/>
            <person name="Howard J.T."/>
            <person name="Jarvis E.D."/>
            <person name="Guillette L.J.Jr."/>
            <person name="Glenn T.C."/>
            <person name="Green R.E."/>
            <person name="Ray D.A."/>
        </authorList>
    </citation>
    <scope>NUCLEOTIDE SEQUENCE [LARGE SCALE GENOMIC DNA]</scope>
    <source>
        <strain evidence="1">KSC_2009_1</strain>
    </source>
</reference>
<sequence>MEPTRCICSNVVRTTVFSFESISEGLAESQKDLERIQRYLNIHKTLDESERKSLITSSGLAPIDFKRIGYDDQQSHLAAEAFSYSSAIKVQKAGSKILHHALS</sequence>
<comment type="caution">
    <text evidence="1">The sequence shown here is derived from an EMBL/GenBank/DDBJ whole genome shotgun (WGS) entry which is preliminary data.</text>
</comment>
<keyword evidence="2" id="KW-1185">Reference proteome</keyword>
<dbReference type="AlphaFoldDB" id="A0A151NUY5"/>
<organism evidence="1 2">
    <name type="scientific">Alligator mississippiensis</name>
    <name type="common">American alligator</name>
    <dbReference type="NCBI Taxonomy" id="8496"/>
    <lineage>
        <taxon>Eukaryota</taxon>
        <taxon>Metazoa</taxon>
        <taxon>Chordata</taxon>
        <taxon>Craniata</taxon>
        <taxon>Vertebrata</taxon>
        <taxon>Euteleostomi</taxon>
        <taxon>Archelosauria</taxon>
        <taxon>Archosauria</taxon>
        <taxon>Crocodylia</taxon>
        <taxon>Alligatoridae</taxon>
        <taxon>Alligatorinae</taxon>
        <taxon>Alligator</taxon>
    </lineage>
</organism>
<accession>A0A151NUY5</accession>
<dbReference type="EMBL" id="AKHW03001922">
    <property type="protein sequence ID" value="KYO40598.1"/>
    <property type="molecule type" value="Genomic_DNA"/>
</dbReference>